<evidence type="ECO:0000256" key="1">
    <source>
        <dbReference type="SAM" id="MobiDB-lite"/>
    </source>
</evidence>
<gene>
    <name evidence="2" type="ORF">F2Q69_00028628</name>
</gene>
<name>A0A8S9RVF0_BRACR</name>
<evidence type="ECO:0000313" key="3">
    <source>
        <dbReference type="Proteomes" id="UP000712600"/>
    </source>
</evidence>
<comment type="caution">
    <text evidence="2">The sequence shown here is derived from an EMBL/GenBank/DDBJ whole genome shotgun (WGS) entry which is preliminary data.</text>
</comment>
<evidence type="ECO:0008006" key="4">
    <source>
        <dbReference type="Google" id="ProtNLM"/>
    </source>
</evidence>
<feature type="region of interest" description="Disordered" evidence="1">
    <location>
        <begin position="25"/>
        <end position="53"/>
    </location>
</feature>
<feature type="region of interest" description="Disordered" evidence="1">
    <location>
        <begin position="128"/>
        <end position="151"/>
    </location>
</feature>
<evidence type="ECO:0000313" key="2">
    <source>
        <dbReference type="EMBL" id="KAF3585305.1"/>
    </source>
</evidence>
<feature type="compositionally biased region" description="Low complexity" evidence="1">
    <location>
        <begin position="33"/>
        <end position="52"/>
    </location>
</feature>
<protein>
    <recommendedName>
        <fullName evidence="4">Aspartic peptidase DDI1-type domain-containing protein</fullName>
    </recommendedName>
</protein>
<dbReference type="AlphaFoldDB" id="A0A8S9RVF0"/>
<feature type="compositionally biased region" description="Basic and acidic residues" evidence="1">
    <location>
        <begin position="133"/>
        <end position="143"/>
    </location>
</feature>
<accession>A0A8S9RVF0</accession>
<proteinExistence type="predicted"/>
<sequence>MHISTRSSNEELLFFSDPSHLERSIRKEKRTTSIDTTSTTSIDSSTRTSIDTNPRADMVATLVLQRDENGDLHELEGHMCNAVGQKIDGQWTAILEPFAAIEDAKVPRQRTLADLIWPRQFYTNRIDQQQQESVDRQHQKSSDRQPPIPYRVRLPDLDAHRLKATRNPSQTSVCLKTPENISQQFAEAPKQEQSTLADTSFIESREVNQVELDGFHKRVKRDPKDMSFEDAYHKYRLGNFFIGSRETDKDIELLFTKVSRKPKRTLKKEKNPGKFLIHSHNLPNALCDTGSAVSIMAIDIAELLGLKMEPSKDSFNFVDNSQANSACKIKNV</sequence>
<dbReference type="EMBL" id="QGKX02000088">
    <property type="protein sequence ID" value="KAF3585305.1"/>
    <property type="molecule type" value="Genomic_DNA"/>
</dbReference>
<dbReference type="Proteomes" id="UP000712600">
    <property type="component" value="Unassembled WGS sequence"/>
</dbReference>
<organism evidence="2 3">
    <name type="scientific">Brassica cretica</name>
    <name type="common">Mustard</name>
    <dbReference type="NCBI Taxonomy" id="69181"/>
    <lineage>
        <taxon>Eukaryota</taxon>
        <taxon>Viridiplantae</taxon>
        <taxon>Streptophyta</taxon>
        <taxon>Embryophyta</taxon>
        <taxon>Tracheophyta</taxon>
        <taxon>Spermatophyta</taxon>
        <taxon>Magnoliopsida</taxon>
        <taxon>eudicotyledons</taxon>
        <taxon>Gunneridae</taxon>
        <taxon>Pentapetalae</taxon>
        <taxon>rosids</taxon>
        <taxon>malvids</taxon>
        <taxon>Brassicales</taxon>
        <taxon>Brassicaceae</taxon>
        <taxon>Brassiceae</taxon>
        <taxon>Brassica</taxon>
    </lineage>
</organism>
<reference evidence="2" key="1">
    <citation type="submission" date="2019-12" db="EMBL/GenBank/DDBJ databases">
        <title>Genome sequencing and annotation of Brassica cretica.</title>
        <authorList>
            <person name="Studholme D.J."/>
            <person name="Sarris P."/>
        </authorList>
    </citation>
    <scope>NUCLEOTIDE SEQUENCE</scope>
    <source>
        <strain evidence="2">PFS-109/04</strain>
        <tissue evidence="2">Leaf</tissue>
    </source>
</reference>